<evidence type="ECO:0000256" key="1">
    <source>
        <dbReference type="SAM" id="Phobius"/>
    </source>
</evidence>
<dbReference type="AlphaFoldDB" id="A0A7S1XUE6"/>
<sequence>MDTWHVGIPNVYETQTGIWVHGIVWIWALIKAYGMYDFARARYQAAINSGKKWDINLGYEENMSIQAWSYVPGCAFRENAVDTLVAEMRERGHPDPARVIEILREAHAWLNEEADAALSADAKRERGWGLATDQPWVPFPERG</sequence>
<feature type="transmembrane region" description="Helical" evidence="1">
    <location>
        <begin position="18"/>
        <end position="36"/>
    </location>
</feature>
<accession>A0A7S1XUE6</accession>
<keyword evidence="1" id="KW-1133">Transmembrane helix</keyword>
<reference evidence="2" key="1">
    <citation type="submission" date="2021-01" db="EMBL/GenBank/DDBJ databases">
        <authorList>
            <person name="Corre E."/>
            <person name="Pelletier E."/>
            <person name="Niang G."/>
            <person name="Scheremetjew M."/>
            <person name="Finn R."/>
            <person name="Kale V."/>
            <person name="Holt S."/>
            <person name="Cochrane G."/>
            <person name="Meng A."/>
            <person name="Brown T."/>
            <person name="Cohen L."/>
        </authorList>
    </citation>
    <scope>NUCLEOTIDE SEQUENCE</scope>
    <source>
        <strain evidence="2">CCMP2877</strain>
    </source>
</reference>
<keyword evidence="1" id="KW-0812">Transmembrane</keyword>
<name>A0A7S1XUE6_9STRA</name>
<protein>
    <submittedName>
        <fullName evidence="2">Uncharacterized protein</fullName>
    </submittedName>
</protein>
<evidence type="ECO:0000313" key="2">
    <source>
        <dbReference type="EMBL" id="CAD9261371.1"/>
    </source>
</evidence>
<dbReference type="EMBL" id="HBGJ01031175">
    <property type="protein sequence ID" value="CAD9261371.1"/>
    <property type="molecule type" value="Transcribed_RNA"/>
</dbReference>
<gene>
    <name evidence="2" type="ORF">PPAR1163_LOCUS19751</name>
</gene>
<organism evidence="2">
    <name type="scientific">Phaeomonas parva</name>
    <dbReference type="NCBI Taxonomy" id="124430"/>
    <lineage>
        <taxon>Eukaryota</taxon>
        <taxon>Sar</taxon>
        <taxon>Stramenopiles</taxon>
        <taxon>Ochrophyta</taxon>
        <taxon>Pinguiophyceae</taxon>
        <taxon>Pinguiochrysidales</taxon>
        <taxon>Pinguiochrysidaceae</taxon>
        <taxon>Phaeomonas</taxon>
    </lineage>
</organism>
<keyword evidence="1" id="KW-0472">Membrane</keyword>
<proteinExistence type="predicted"/>